<evidence type="ECO:0000256" key="1">
    <source>
        <dbReference type="ARBA" id="ARBA00006315"/>
    </source>
</evidence>
<dbReference type="EMBL" id="VSSQ01000090">
    <property type="protein sequence ID" value="MPL75675.1"/>
    <property type="molecule type" value="Genomic_DNA"/>
</dbReference>
<dbReference type="CDD" id="cd07361">
    <property type="entry name" value="MEMO_like"/>
    <property type="match status" value="1"/>
</dbReference>
<accession>A0A644U9N5</accession>
<dbReference type="InterPro" id="IPR002737">
    <property type="entry name" value="MEMO1_fam"/>
</dbReference>
<evidence type="ECO:0008006" key="3">
    <source>
        <dbReference type="Google" id="ProtNLM"/>
    </source>
</evidence>
<dbReference type="PANTHER" id="PTHR11060:SF0">
    <property type="entry name" value="PROTEIN MEMO1"/>
    <property type="match status" value="1"/>
</dbReference>
<comment type="caution">
    <text evidence="2">The sequence shown here is derived from an EMBL/GenBank/DDBJ whole genome shotgun (WGS) entry which is preliminary data.</text>
</comment>
<reference evidence="2" key="1">
    <citation type="submission" date="2019-08" db="EMBL/GenBank/DDBJ databases">
        <authorList>
            <person name="Kucharzyk K."/>
            <person name="Murdoch R.W."/>
            <person name="Higgins S."/>
            <person name="Loffler F."/>
        </authorList>
    </citation>
    <scope>NUCLEOTIDE SEQUENCE</scope>
</reference>
<comment type="similarity">
    <text evidence="1">Belongs to the MEMO1 family.</text>
</comment>
<dbReference type="NCBIfam" id="TIGR04336">
    <property type="entry name" value="AmmeMemoSam_B"/>
    <property type="match status" value="1"/>
</dbReference>
<dbReference type="PANTHER" id="PTHR11060">
    <property type="entry name" value="PROTEIN MEMO1"/>
    <property type="match status" value="1"/>
</dbReference>
<gene>
    <name evidence="2" type="ORF">SDC9_21503</name>
</gene>
<name>A0A644U9N5_9ZZZZ</name>
<evidence type="ECO:0000313" key="2">
    <source>
        <dbReference type="EMBL" id="MPL75675.1"/>
    </source>
</evidence>
<sequence>MIRKPAVAGLFYEKNPDDLKNKIEWCFNHELGPGKIPELGLGQSIEFLNNDSTKNIEESTKNQKIYGAVVPHAGYSYSGPIAAHAYYEIVENGFPETFIILCPNHTGLGTGISIFKEGIWNTPLGNVEIDEEFTKEMVSNSDLINFDTSAHIKEHSCEIHLPFLQYFSNDFKIVPIVMWMQDMESGSDIANSIAKTAKKLGRSVLIIASTDLTHYESKNFAEKKDKLILDAISNMDEDSLLNVVKNFGISMCGYGPTIATIKASRFLGAKNGKILKYATSGDISGDFNSVVGYCSAIFD</sequence>
<dbReference type="Pfam" id="PF01875">
    <property type="entry name" value="Memo"/>
    <property type="match status" value="1"/>
</dbReference>
<dbReference type="Gene3D" id="3.40.830.10">
    <property type="entry name" value="LigB-like"/>
    <property type="match status" value="1"/>
</dbReference>
<proteinExistence type="inferred from homology"/>
<protein>
    <recommendedName>
        <fullName evidence="3">MEMO1 family protein</fullName>
    </recommendedName>
</protein>
<organism evidence="2">
    <name type="scientific">bioreactor metagenome</name>
    <dbReference type="NCBI Taxonomy" id="1076179"/>
    <lineage>
        <taxon>unclassified sequences</taxon>
        <taxon>metagenomes</taxon>
        <taxon>ecological metagenomes</taxon>
    </lineage>
</organism>
<dbReference type="AlphaFoldDB" id="A0A644U9N5"/>
<dbReference type="HAMAP" id="MF_00055">
    <property type="entry name" value="MEMO1"/>
    <property type="match status" value="1"/>
</dbReference>